<reference evidence="1 2" key="1">
    <citation type="journal article" date="2019" name="Genome Biol. Evol.">
        <title>Insights into the evolution of the New World diploid cottons (Gossypium, subgenus Houzingenia) based on genome sequencing.</title>
        <authorList>
            <person name="Grover C.E."/>
            <person name="Arick M.A. 2nd"/>
            <person name="Thrash A."/>
            <person name="Conover J.L."/>
            <person name="Sanders W.S."/>
            <person name="Peterson D.G."/>
            <person name="Frelichowski J.E."/>
            <person name="Scheffler J.A."/>
            <person name="Scheffler B.E."/>
            <person name="Wendel J.F."/>
        </authorList>
    </citation>
    <scope>NUCLEOTIDE SEQUENCE [LARGE SCALE GENOMIC DNA]</scope>
    <source>
        <strain evidence="1">27</strain>
        <tissue evidence="1">Leaf</tissue>
    </source>
</reference>
<evidence type="ECO:0000313" key="2">
    <source>
        <dbReference type="Proteomes" id="UP000593561"/>
    </source>
</evidence>
<dbReference type="EMBL" id="JABFAC010000010">
    <property type="protein sequence ID" value="MBA0626731.1"/>
    <property type="molecule type" value="Genomic_DNA"/>
</dbReference>
<protein>
    <submittedName>
        <fullName evidence="1">Uncharacterized protein</fullName>
    </submittedName>
</protein>
<organism evidence="1 2">
    <name type="scientific">Gossypium davidsonii</name>
    <name type="common">Davidson's cotton</name>
    <name type="synonym">Gossypium klotzschianum subsp. davidsonii</name>
    <dbReference type="NCBI Taxonomy" id="34287"/>
    <lineage>
        <taxon>Eukaryota</taxon>
        <taxon>Viridiplantae</taxon>
        <taxon>Streptophyta</taxon>
        <taxon>Embryophyta</taxon>
        <taxon>Tracheophyta</taxon>
        <taxon>Spermatophyta</taxon>
        <taxon>Magnoliopsida</taxon>
        <taxon>eudicotyledons</taxon>
        <taxon>Gunneridae</taxon>
        <taxon>Pentapetalae</taxon>
        <taxon>rosids</taxon>
        <taxon>malvids</taxon>
        <taxon>Malvales</taxon>
        <taxon>Malvaceae</taxon>
        <taxon>Malvoideae</taxon>
        <taxon>Gossypium</taxon>
    </lineage>
</organism>
<sequence length="87" mass="10348">MPTSSNTMKKPELSIMMDMMKFMHNQQHAYWKYAKIKGDSVRNTFKNISNNFVPEFPDYIFVSWKEDENASEDEISKEEDENDKSNK</sequence>
<dbReference type="AlphaFoldDB" id="A0A7J8SKY3"/>
<accession>A0A7J8SKY3</accession>
<comment type="caution">
    <text evidence="1">The sequence shown here is derived from an EMBL/GenBank/DDBJ whole genome shotgun (WGS) entry which is preliminary data.</text>
</comment>
<gene>
    <name evidence="1" type="ORF">Godav_004342</name>
</gene>
<dbReference type="Proteomes" id="UP000593561">
    <property type="component" value="Unassembled WGS sequence"/>
</dbReference>
<name>A0A7J8SKY3_GOSDV</name>
<keyword evidence="2" id="KW-1185">Reference proteome</keyword>
<evidence type="ECO:0000313" key="1">
    <source>
        <dbReference type="EMBL" id="MBA0626731.1"/>
    </source>
</evidence>
<proteinExistence type="predicted"/>